<evidence type="ECO:0000256" key="3">
    <source>
        <dbReference type="ARBA" id="ARBA00022692"/>
    </source>
</evidence>
<accession>A0AAE0U6Y1</accession>
<evidence type="ECO:0000256" key="9">
    <source>
        <dbReference type="SAM" id="SignalP"/>
    </source>
</evidence>
<feature type="region of interest" description="Disordered" evidence="7">
    <location>
        <begin position="720"/>
        <end position="802"/>
    </location>
</feature>
<dbReference type="SMART" id="SM01320">
    <property type="entry name" value="TRP_N"/>
    <property type="match status" value="1"/>
</dbReference>
<gene>
    <name evidence="11" type="ORF">B0H63DRAFT_516344</name>
</gene>
<feature type="compositionally biased region" description="Pro residues" evidence="7">
    <location>
        <begin position="901"/>
        <end position="910"/>
    </location>
</feature>
<feature type="transmembrane region" description="Helical" evidence="8">
    <location>
        <begin position="232"/>
        <end position="254"/>
    </location>
</feature>
<dbReference type="PANTHER" id="PTHR31145:SF7">
    <property type="entry name" value="TRP-LIKE ION CHANNEL"/>
    <property type="match status" value="1"/>
</dbReference>
<keyword evidence="3 8" id="KW-0812">Transmembrane</keyword>
<keyword evidence="5 8" id="KW-1133">Transmembrane helix</keyword>
<feature type="transmembrane region" description="Helical" evidence="8">
    <location>
        <begin position="423"/>
        <end position="445"/>
    </location>
</feature>
<evidence type="ECO:0000259" key="10">
    <source>
        <dbReference type="SMART" id="SM01320"/>
    </source>
</evidence>
<evidence type="ECO:0000256" key="1">
    <source>
        <dbReference type="ARBA" id="ARBA00004141"/>
    </source>
</evidence>
<comment type="similarity">
    <text evidence="2">Belongs to the transient receptor potential (TRP) ion channel family.</text>
</comment>
<dbReference type="AlphaFoldDB" id="A0AAE0U6Y1"/>
<evidence type="ECO:0000256" key="5">
    <source>
        <dbReference type="ARBA" id="ARBA00022989"/>
    </source>
</evidence>
<comment type="subcellular location">
    <subcellularLocation>
        <location evidence="1">Membrane</location>
        <topology evidence="1">Multi-pass membrane protein</topology>
    </subcellularLocation>
</comment>
<evidence type="ECO:0000256" key="6">
    <source>
        <dbReference type="ARBA" id="ARBA00023136"/>
    </source>
</evidence>
<evidence type="ECO:0000313" key="12">
    <source>
        <dbReference type="Proteomes" id="UP001285441"/>
    </source>
</evidence>
<name>A0AAE0U6Y1_9PEZI</name>
<feature type="domain" description="ML-like" evidence="10">
    <location>
        <begin position="49"/>
        <end position="191"/>
    </location>
</feature>
<evidence type="ECO:0000313" key="11">
    <source>
        <dbReference type="EMBL" id="KAK3393142.1"/>
    </source>
</evidence>
<comment type="caution">
    <text evidence="11">The sequence shown here is derived from an EMBL/GenBank/DDBJ whole genome shotgun (WGS) entry which is preliminary data.</text>
</comment>
<feature type="compositionally biased region" description="Acidic residues" evidence="7">
    <location>
        <begin position="760"/>
        <end position="769"/>
    </location>
</feature>
<feature type="transmembrane region" description="Helical" evidence="8">
    <location>
        <begin position="628"/>
        <end position="650"/>
    </location>
</feature>
<organism evidence="11 12">
    <name type="scientific">Podospora didyma</name>
    <dbReference type="NCBI Taxonomy" id="330526"/>
    <lineage>
        <taxon>Eukaryota</taxon>
        <taxon>Fungi</taxon>
        <taxon>Dikarya</taxon>
        <taxon>Ascomycota</taxon>
        <taxon>Pezizomycotina</taxon>
        <taxon>Sordariomycetes</taxon>
        <taxon>Sordariomycetidae</taxon>
        <taxon>Sordariales</taxon>
        <taxon>Podosporaceae</taxon>
        <taxon>Podospora</taxon>
    </lineage>
</organism>
<protein>
    <recommendedName>
        <fullName evidence="10">ML-like domain-containing protein</fullName>
    </recommendedName>
</protein>
<evidence type="ECO:0000256" key="7">
    <source>
        <dbReference type="SAM" id="MobiDB-lite"/>
    </source>
</evidence>
<sequence length="910" mass="99818">MASWIRLHALIVFLFGWSLSAMAQARDTKYIVGSDINGVTRELAVDRYPALYTGDFGDCLGGQSLFNITKFDAAYYADNLTIVFHLDGTSSIEHENLMMRISVDAYGSNRFDMIFDPCKLNIWSLCPLINSVPVTGWAAIAVGPQQVGGIPPIAFEIPDLEGSMTVQIFANSSESEIGCFQAVMRNGHTFSHPKVIAPVLGVFTLVAIIASFATAAYGVSITHMRMHFAHSLSVLAVVENFQAIFFSGALSLNWPSVCVAWWSNFAWSAGMIHSHDLIQSINSFSSVTGNASQVGNASSAVINTGGGLVFQIYGRSMIEETKETAENILKRNDFNSSDPYDYTWSGSPMKPGMPAPGTWPGFAGTLSPLGIPASDAFLFGLIWLMVGVGCVASAISALKLSLEGLARMKLIKEDCLAVFRRHWIRYLVSALLRTLIMALFMITTLSTFQLASGGSTGMTAIAAVVFALILIGLVFFVARACRARTRHGRFEVKPDQVVLYHEKSSRLIPSIVVAWASTLNDQELEVTTILTIPISRIRHVNDDLNRETIHQDQDYVKAFGWFSARYRLTRWWFLAYYVLYLVVRAAFIGGGVNHPVAQVFGLLGLDILSFGAILTLNPFEGTRNTVFAVWMLGTCKVLTTGLSIAFLPAFNLDRMITTAIGVVIVVVQGLLVVGLMILVVLGAISSWMSLARNREDFAPECLETVRVRYFEKVELKAQEAYRPSSPPKSDKGKGRDEEESPQPSYEPSFSVMSFRREPKIEDEDEDEDSVHELEPTLPAGALDGPAGRALNRASRTNSVSSRYSVSSLPRAARIHRASWSSKDFAQYAAGLERPDSALTQRASSPYGVAGFSVDRASTPVRPQSSCHSLRTPTGTLPSNPFGTPSREILARYAEERRFTSPQPPIPDFEE</sequence>
<feature type="transmembrane region" description="Helical" evidence="8">
    <location>
        <begin position="596"/>
        <end position="616"/>
    </location>
</feature>
<dbReference type="Pfam" id="PF14558">
    <property type="entry name" value="TRP_N"/>
    <property type="match status" value="1"/>
</dbReference>
<keyword evidence="4 9" id="KW-0732">Signal</keyword>
<feature type="chain" id="PRO_5041943585" description="ML-like domain-containing protein" evidence="9">
    <location>
        <begin position="26"/>
        <end position="910"/>
    </location>
</feature>
<dbReference type="PANTHER" id="PTHR31145">
    <property type="entry name" value="INTEGRAL MEMBRANE PROTEIN (AFU_ORTHOLOGUE AFUA_7G01610)"/>
    <property type="match status" value="1"/>
</dbReference>
<evidence type="ECO:0000256" key="2">
    <source>
        <dbReference type="ARBA" id="ARBA00010642"/>
    </source>
</evidence>
<dbReference type="InterPro" id="IPR032800">
    <property type="entry name" value="TRP_N"/>
</dbReference>
<proteinExistence type="inferred from homology"/>
<feature type="transmembrane region" description="Helical" evidence="8">
    <location>
        <begin position="457"/>
        <end position="478"/>
    </location>
</feature>
<feature type="compositionally biased region" description="Low complexity" evidence="7">
    <location>
        <begin position="741"/>
        <end position="750"/>
    </location>
</feature>
<evidence type="ECO:0000256" key="8">
    <source>
        <dbReference type="SAM" id="Phobius"/>
    </source>
</evidence>
<dbReference type="GO" id="GO:0055085">
    <property type="term" value="P:transmembrane transport"/>
    <property type="evidence" value="ECO:0007669"/>
    <property type="project" value="TreeGrafter"/>
</dbReference>
<dbReference type="GO" id="GO:0016020">
    <property type="term" value="C:membrane"/>
    <property type="evidence" value="ECO:0007669"/>
    <property type="project" value="UniProtKB-SubCell"/>
</dbReference>
<feature type="signal peptide" evidence="9">
    <location>
        <begin position="1"/>
        <end position="25"/>
    </location>
</feature>
<dbReference type="EMBL" id="JAULSW010000001">
    <property type="protein sequence ID" value="KAK3393142.1"/>
    <property type="molecule type" value="Genomic_DNA"/>
</dbReference>
<feature type="compositionally biased region" description="Polar residues" evidence="7">
    <location>
        <begin position="860"/>
        <end position="882"/>
    </location>
</feature>
<feature type="region of interest" description="Disordered" evidence="7">
    <location>
        <begin position="849"/>
        <end position="910"/>
    </location>
</feature>
<dbReference type="InterPro" id="IPR010308">
    <property type="entry name" value="TRP_C"/>
</dbReference>
<dbReference type="GO" id="GO:0009272">
    <property type="term" value="P:fungal-type cell wall biogenesis"/>
    <property type="evidence" value="ECO:0007669"/>
    <property type="project" value="TreeGrafter"/>
</dbReference>
<feature type="transmembrane region" description="Helical" evidence="8">
    <location>
        <begin position="195"/>
        <end position="220"/>
    </location>
</feature>
<feature type="transmembrane region" description="Helical" evidence="8">
    <location>
        <begin position="376"/>
        <end position="402"/>
    </location>
</feature>
<feature type="transmembrane region" description="Helical" evidence="8">
    <location>
        <begin position="656"/>
        <end position="684"/>
    </location>
</feature>
<dbReference type="Proteomes" id="UP001285441">
    <property type="component" value="Unassembled WGS sequence"/>
</dbReference>
<keyword evidence="6 8" id="KW-0472">Membrane</keyword>
<feature type="compositionally biased region" description="Basic and acidic residues" evidence="7">
    <location>
        <begin position="888"/>
        <end position="898"/>
    </location>
</feature>
<feature type="transmembrane region" description="Helical" evidence="8">
    <location>
        <begin position="571"/>
        <end position="590"/>
    </location>
</feature>
<dbReference type="Pfam" id="PF06011">
    <property type="entry name" value="TRP"/>
    <property type="match status" value="1"/>
</dbReference>
<reference evidence="11" key="1">
    <citation type="journal article" date="2023" name="Mol. Phylogenet. Evol.">
        <title>Genome-scale phylogeny and comparative genomics of the fungal order Sordariales.</title>
        <authorList>
            <person name="Hensen N."/>
            <person name="Bonometti L."/>
            <person name="Westerberg I."/>
            <person name="Brannstrom I.O."/>
            <person name="Guillou S."/>
            <person name="Cros-Aarteil S."/>
            <person name="Calhoun S."/>
            <person name="Haridas S."/>
            <person name="Kuo A."/>
            <person name="Mondo S."/>
            <person name="Pangilinan J."/>
            <person name="Riley R."/>
            <person name="LaButti K."/>
            <person name="Andreopoulos B."/>
            <person name="Lipzen A."/>
            <person name="Chen C."/>
            <person name="Yan M."/>
            <person name="Daum C."/>
            <person name="Ng V."/>
            <person name="Clum A."/>
            <person name="Steindorff A."/>
            <person name="Ohm R.A."/>
            <person name="Martin F."/>
            <person name="Silar P."/>
            <person name="Natvig D.O."/>
            <person name="Lalanne C."/>
            <person name="Gautier V."/>
            <person name="Ament-Velasquez S.L."/>
            <person name="Kruys A."/>
            <person name="Hutchinson M.I."/>
            <person name="Powell A.J."/>
            <person name="Barry K."/>
            <person name="Miller A.N."/>
            <person name="Grigoriev I.V."/>
            <person name="Debuchy R."/>
            <person name="Gladieux P."/>
            <person name="Hiltunen Thoren M."/>
            <person name="Johannesson H."/>
        </authorList>
    </citation>
    <scope>NUCLEOTIDE SEQUENCE</scope>
    <source>
        <strain evidence="11">CBS 232.78</strain>
    </source>
</reference>
<reference evidence="11" key="2">
    <citation type="submission" date="2023-06" db="EMBL/GenBank/DDBJ databases">
        <authorList>
            <consortium name="Lawrence Berkeley National Laboratory"/>
            <person name="Haridas S."/>
            <person name="Hensen N."/>
            <person name="Bonometti L."/>
            <person name="Westerberg I."/>
            <person name="Brannstrom I.O."/>
            <person name="Guillou S."/>
            <person name="Cros-Aarteil S."/>
            <person name="Calhoun S."/>
            <person name="Kuo A."/>
            <person name="Mondo S."/>
            <person name="Pangilinan J."/>
            <person name="Riley R."/>
            <person name="LaButti K."/>
            <person name="Andreopoulos B."/>
            <person name="Lipzen A."/>
            <person name="Chen C."/>
            <person name="Yanf M."/>
            <person name="Daum C."/>
            <person name="Ng V."/>
            <person name="Clum A."/>
            <person name="Steindorff A."/>
            <person name="Ohm R."/>
            <person name="Martin F."/>
            <person name="Silar P."/>
            <person name="Natvig D."/>
            <person name="Lalanne C."/>
            <person name="Gautier V."/>
            <person name="Ament-velasquez S.L."/>
            <person name="Kruys A."/>
            <person name="Hutchinson M.I."/>
            <person name="Powell A.J."/>
            <person name="Barry K."/>
            <person name="Miller A.N."/>
            <person name="Grigoriev I.V."/>
            <person name="Debuchy R."/>
            <person name="Gladieux P."/>
            <person name="Thoren M.H."/>
            <person name="Johannesson H."/>
        </authorList>
    </citation>
    <scope>NUCLEOTIDE SEQUENCE</scope>
    <source>
        <strain evidence="11">CBS 232.78</strain>
    </source>
</reference>
<evidence type="ECO:0000256" key="4">
    <source>
        <dbReference type="ARBA" id="ARBA00022729"/>
    </source>
</evidence>
<keyword evidence="12" id="KW-1185">Reference proteome</keyword>
<dbReference type="InterPro" id="IPR040241">
    <property type="entry name" value="TRP_Flc/Pkd2-like"/>
</dbReference>